<dbReference type="AlphaFoldDB" id="A0A927IQQ3"/>
<feature type="domain" description="Response regulatory" evidence="5">
    <location>
        <begin position="3"/>
        <end position="124"/>
    </location>
</feature>
<proteinExistence type="predicted"/>
<gene>
    <name evidence="6" type="ORF">IC608_10370</name>
</gene>
<comment type="caution">
    <text evidence="6">The sequence shown here is derived from an EMBL/GenBank/DDBJ whole genome shotgun (WGS) entry which is preliminary data.</text>
</comment>
<dbReference type="InterPro" id="IPR011006">
    <property type="entry name" value="CheY-like_superfamily"/>
</dbReference>
<dbReference type="InterPro" id="IPR001789">
    <property type="entry name" value="Sig_transdc_resp-reg_receiver"/>
</dbReference>
<dbReference type="PANTHER" id="PTHR44591">
    <property type="entry name" value="STRESS RESPONSE REGULATOR PROTEIN 1"/>
    <property type="match status" value="1"/>
</dbReference>
<dbReference type="Gene3D" id="3.40.50.2300">
    <property type="match status" value="1"/>
</dbReference>
<sequence>MTRVLYVEDEALLAISMEGVLVDEGFSVELAFDGSEGLEKASQFVPDIIVTDYMMPKLDGLGMVGILREQGIDTPVIVTTAVPEEKLAPELLSNVYLYPNSSMHSRGSRPRERARQAQRRTSTEGFISLGPGRHCCGFYEVPRAGASLRQTRCPRGSPGTEACLLRSCA</sequence>
<accession>A0A927IQQ3</accession>
<evidence type="ECO:0000256" key="3">
    <source>
        <dbReference type="PROSITE-ProRule" id="PRU00169"/>
    </source>
</evidence>
<dbReference type="InterPro" id="IPR050595">
    <property type="entry name" value="Bact_response_regulator"/>
</dbReference>
<dbReference type="SMART" id="SM00448">
    <property type="entry name" value="REC"/>
    <property type="match status" value="1"/>
</dbReference>
<dbReference type="Pfam" id="PF00072">
    <property type="entry name" value="Response_reg"/>
    <property type="match status" value="1"/>
</dbReference>
<dbReference type="SUPFAM" id="SSF52172">
    <property type="entry name" value="CheY-like"/>
    <property type="match status" value="1"/>
</dbReference>
<dbReference type="PROSITE" id="PS50110">
    <property type="entry name" value="RESPONSE_REGULATORY"/>
    <property type="match status" value="1"/>
</dbReference>
<dbReference type="Proteomes" id="UP000654108">
    <property type="component" value="Unassembled WGS sequence"/>
</dbReference>
<evidence type="ECO:0000259" key="5">
    <source>
        <dbReference type="PROSITE" id="PS50110"/>
    </source>
</evidence>
<feature type="modified residue" description="4-aspartylphosphate" evidence="3">
    <location>
        <position position="52"/>
    </location>
</feature>
<name>A0A927IQQ3_9HYPH</name>
<dbReference type="GO" id="GO:0000160">
    <property type="term" value="P:phosphorelay signal transduction system"/>
    <property type="evidence" value="ECO:0007669"/>
    <property type="project" value="UniProtKB-KW"/>
</dbReference>
<protein>
    <submittedName>
        <fullName evidence="6">Response regulator</fullName>
    </submittedName>
</protein>
<keyword evidence="7" id="KW-1185">Reference proteome</keyword>
<dbReference type="EMBL" id="JACYFU010000002">
    <property type="protein sequence ID" value="MBD8065880.1"/>
    <property type="molecule type" value="Genomic_DNA"/>
</dbReference>
<reference evidence="6" key="1">
    <citation type="submission" date="2020-09" db="EMBL/GenBank/DDBJ databases">
        <title>Genome seq and assembly of Devosia sp.</title>
        <authorList>
            <person name="Chhetri G."/>
        </authorList>
    </citation>
    <scope>NUCLEOTIDE SEQUENCE</scope>
    <source>
        <strain evidence="6">PTR5</strain>
    </source>
</reference>
<organism evidence="6 7">
    <name type="scientific">Devosia oryzisoli</name>
    <dbReference type="NCBI Taxonomy" id="2774138"/>
    <lineage>
        <taxon>Bacteria</taxon>
        <taxon>Pseudomonadati</taxon>
        <taxon>Pseudomonadota</taxon>
        <taxon>Alphaproteobacteria</taxon>
        <taxon>Hyphomicrobiales</taxon>
        <taxon>Devosiaceae</taxon>
        <taxon>Devosia</taxon>
    </lineage>
</organism>
<feature type="region of interest" description="Disordered" evidence="4">
    <location>
        <begin position="102"/>
        <end position="125"/>
    </location>
</feature>
<keyword evidence="2" id="KW-0902">Two-component regulatory system</keyword>
<evidence type="ECO:0000256" key="1">
    <source>
        <dbReference type="ARBA" id="ARBA00022553"/>
    </source>
</evidence>
<evidence type="ECO:0000256" key="4">
    <source>
        <dbReference type="SAM" id="MobiDB-lite"/>
    </source>
</evidence>
<evidence type="ECO:0000256" key="2">
    <source>
        <dbReference type="ARBA" id="ARBA00023012"/>
    </source>
</evidence>
<keyword evidence="1 3" id="KW-0597">Phosphoprotein</keyword>
<dbReference type="PANTHER" id="PTHR44591:SF14">
    <property type="entry name" value="PROTEIN PILG"/>
    <property type="match status" value="1"/>
</dbReference>
<evidence type="ECO:0000313" key="7">
    <source>
        <dbReference type="Proteomes" id="UP000654108"/>
    </source>
</evidence>
<evidence type="ECO:0000313" key="6">
    <source>
        <dbReference type="EMBL" id="MBD8065880.1"/>
    </source>
</evidence>